<proteinExistence type="predicted"/>
<dbReference type="PANTHER" id="PTHR14187">
    <property type="entry name" value="ALPHA KINASE/ELONGATION FACTOR 2 KINASE"/>
    <property type="match status" value="1"/>
</dbReference>
<accession>A0A9W4U975</accession>
<dbReference type="Gene3D" id="3.30.420.40">
    <property type="match status" value="1"/>
</dbReference>
<dbReference type="CDD" id="cd10170">
    <property type="entry name" value="ASKHA_NBD_HSP70"/>
    <property type="match status" value="1"/>
</dbReference>
<organism evidence="1 2">
    <name type="scientific">Periconia digitata</name>
    <dbReference type="NCBI Taxonomy" id="1303443"/>
    <lineage>
        <taxon>Eukaryota</taxon>
        <taxon>Fungi</taxon>
        <taxon>Dikarya</taxon>
        <taxon>Ascomycota</taxon>
        <taxon>Pezizomycotina</taxon>
        <taxon>Dothideomycetes</taxon>
        <taxon>Pleosporomycetidae</taxon>
        <taxon>Pleosporales</taxon>
        <taxon>Massarineae</taxon>
        <taxon>Periconiaceae</taxon>
        <taxon>Periconia</taxon>
    </lineage>
</organism>
<dbReference type="OrthoDB" id="2963168at2759"/>
<dbReference type="SUPFAM" id="SSF53067">
    <property type="entry name" value="Actin-like ATPase domain"/>
    <property type="match status" value="2"/>
</dbReference>
<dbReference type="AlphaFoldDB" id="A0A9W4U975"/>
<reference evidence="1" key="1">
    <citation type="submission" date="2023-01" db="EMBL/GenBank/DDBJ databases">
        <authorList>
            <person name="Van Ghelder C."/>
            <person name="Rancurel C."/>
        </authorList>
    </citation>
    <scope>NUCLEOTIDE SEQUENCE</scope>
    <source>
        <strain evidence="1">CNCM I-4278</strain>
    </source>
</reference>
<name>A0A9W4U975_9PLEO</name>
<evidence type="ECO:0008006" key="3">
    <source>
        <dbReference type="Google" id="ProtNLM"/>
    </source>
</evidence>
<dbReference type="InterPro" id="IPR043129">
    <property type="entry name" value="ATPase_NBD"/>
</dbReference>
<evidence type="ECO:0000313" key="1">
    <source>
        <dbReference type="EMBL" id="CAI6331925.1"/>
    </source>
</evidence>
<keyword evidence="2" id="KW-1185">Reference proteome</keyword>
<dbReference type="PANTHER" id="PTHR14187:SF82">
    <property type="entry name" value="FAMILY CHAPERONE, PUTATIVE (AFU_ORTHOLOGUE AFUA_7G08575)-RELATED"/>
    <property type="match status" value="1"/>
</dbReference>
<evidence type="ECO:0000313" key="2">
    <source>
        <dbReference type="Proteomes" id="UP001152607"/>
    </source>
</evidence>
<dbReference type="Proteomes" id="UP001152607">
    <property type="component" value="Unassembled WGS sequence"/>
</dbReference>
<comment type="caution">
    <text evidence="1">The sequence shown here is derived from an EMBL/GenBank/DDBJ whole genome shotgun (WGS) entry which is preliminary data.</text>
</comment>
<protein>
    <recommendedName>
        <fullName evidence="3">Actin-like ATPase domain-containing protein</fullName>
    </recommendedName>
</protein>
<gene>
    <name evidence="1" type="ORF">PDIGIT_LOCUS4954</name>
</gene>
<dbReference type="EMBL" id="CAOQHR010000003">
    <property type="protein sequence ID" value="CAI6331925.1"/>
    <property type="molecule type" value="Genomic_DNA"/>
</dbReference>
<sequence>MASYGLHERRLVIGLDYGTTFTGVAFATPYGRTCTLEEIDAVAEWGAQMDNLEKVPSVISYSAPTIAMEQQWGSSLSPNATAMVHTKLELDPSSLSDEMDLVLQSLDGMKNLNFRHIKGAIGFNGVPAYTYKSPEEIVTDYLAKVFQYLLKVVEGFSYELRSTISTDIVVTIPTGWSYSAMNSTFRALTNAGFNQSYFPRLRDVIFVTESEAAAIYTARYLKSQLGREFLKVDESFVLCDAGGGTVDVVSYTVTQLNPSLQLEKLGEPTGRKCGSVFINMHFKKWLRDHIGEANYKMLDPNMEENKISSHSVEGKAMRELMKEFDDQKQRFDGEMKEDIRIDLPHPLQHLSIAGKVNKGEIAIPWQVNFADLIFTN</sequence>